<evidence type="ECO:0000313" key="3">
    <source>
        <dbReference type="Proteomes" id="UP000765509"/>
    </source>
</evidence>
<sequence length="361" mass="40978">MVHTKNGSSYSVKPDGPGQGRGKTRTRSAKFSPRKTHLEDARAAPHSPRFVPTNFDVNSETELIGGNVLRAELLSSGSHRNISVPIQKLVQSGKRRGVGNMPKHLAGGHELLLTNQELSGSGEDHRTLRSHGQCLQYGQDSYGIHSQKAGKDEQDFSTQIIDEIQFVKSSIDVEIGKFDGKLNKITLDISELKRNDKRYTDWYKLKNVRLDSITNTCDRVESKCQVQDDEMEDPSILNINYQLRILKYHVLEIIKNTNQFATHLEKSDSERQKLKNEIVENVEKIHKNYEPHMRRHSTPLTEEKRSVKGSLTPFLGENPICAKDIPKLKEWPTFSGEGEYNYIEFIRTIDTRVNLASIVGD</sequence>
<evidence type="ECO:0000313" key="2">
    <source>
        <dbReference type="EMBL" id="MBW0584032.1"/>
    </source>
</evidence>
<dbReference type="EMBL" id="AVOT02116709">
    <property type="protein sequence ID" value="MBW0584032.1"/>
    <property type="molecule type" value="Genomic_DNA"/>
</dbReference>
<keyword evidence="3" id="KW-1185">Reference proteome</keyword>
<reference evidence="2" key="1">
    <citation type="submission" date="2021-03" db="EMBL/GenBank/DDBJ databases">
        <title>Draft genome sequence of rust myrtle Austropuccinia psidii MF-1, a brazilian biotype.</title>
        <authorList>
            <person name="Quecine M.C."/>
            <person name="Pachon D.M.R."/>
            <person name="Bonatelli M.L."/>
            <person name="Correr F.H."/>
            <person name="Franceschini L.M."/>
            <person name="Leite T.F."/>
            <person name="Margarido G.R.A."/>
            <person name="Almeida C.A."/>
            <person name="Ferrarezi J.A."/>
            <person name="Labate C.A."/>
        </authorList>
    </citation>
    <scope>NUCLEOTIDE SEQUENCE</scope>
    <source>
        <strain evidence="2">MF-1</strain>
    </source>
</reference>
<name>A0A9Q3Q5R2_9BASI</name>
<organism evidence="2 3">
    <name type="scientific">Austropuccinia psidii MF-1</name>
    <dbReference type="NCBI Taxonomy" id="1389203"/>
    <lineage>
        <taxon>Eukaryota</taxon>
        <taxon>Fungi</taxon>
        <taxon>Dikarya</taxon>
        <taxon>Basidiomycota</taxon>
        <taxon>Pucciniomycotina</taxon>
        <taxon>Pucciniomycetes</taxon>
        <taxon>Pucciniales</taxon>
        <taxon>Sphaerophragmiaceae</taxon>
        <taxon>Austropuccinia</taxon>
    </lineage>
</organism>
<protein>
    <submittedName>
        <fullName evidence="2">Uncharacterized protein</fullName>
    </submittedName>
</protein>
<feature type="compositionally biased region" description="Polar residues" evidence="1">
    <location>
        <begin position="1"/>
        <end position="11"/>
    </location>
</feature>
<feature type="region of interest" description="Disordered" evidence="1">
    <location>
        <begin position="1"/>
        <end position="52"/>
    </location>
</feature>
<dbReference type="AlphaFoldDB" id="A0A9Q3Q5R2"/>
<gene>
    <name evidence="2" type="ORF">O181_123747</name>
</gene>
<dbReference type="Proteomes" id="UP000765509">
    <property type="component" value="Unassembled WGS sequence"/>
</dbReference>
<feature type="compositionally biased region" description="Basic residues" evidence="1">
    <location>
        <begin position="22"/>
        <end position="35"/>
    </location>
</feature>
<proteinExistence type="predicted"/>
<comment type="caution">
    <text evidence="2">The sequence shown here is derived from an EMBL/GenBank/DDBJ whole genome shotgun (WGS) entry which is preliminary data.</text>
</comment>
<accession>A0A9Q3Q5R2</accession>
<evidence type="ECO:0000256" key="1">
    <source>
        <dbReference type="SAM" id="MobiDB-lite"/>
    </source>
</evidence>